<dbReference type="Proteomes" id="UP000436088">
    <property type="component" value="Unassembled WGS sequence"/>
</dbReference>
<evidence type="ECO:0000259" key="3">
    <source>
        <dbReference type="Pfam" id="PF02781"/>
    </source>
</evidence>
<dbReference type="Gene3D" id="3.30.360.10">
    <property type="entry name" value="Dihydrodipicolinate Reductase, domain 2"/>
    <property type="match status" value="1"/>
</dbReference>
<dbReference type="GO" id="GO:0004345">
    <property type="term" value="F:glucose-6-phosphate dehydrogenase activity"/>
    <property type="evidence" value="ECO:0007669"/>
    <property type="project" value="InterPro"/>
</dbReference>
<dbReference type="PANTHER" id="PTHR23429">
    <property type="entry name" value="GLUCOSE-6-PHOSPHATE 1-DEHYDROGENASE G6PD"/>
    <property type="match status" value="1"/>
</dbReference>
<dbReference type="GO" id="GO:0006006">
    <property type="term" value="P:glucose metabolic process"/>
    <property type="evidence" value="ECO:0007669"/>
    <property type="project" value="InterPro"/>
</dbReference>
<dbReference type="PANTHER" id="PTHR23429:SF11">
    <property type="entry name" value="GLUCOSE-6-PHOSPHATE 1-DEHYDROGENASE 2, CHLOROPLASTIC"/>
    <property type="match status" value="1"/>
</dbReference>
<dbReference type="Pfam" id="PF02781">
    <property type="entry name" value="G6PD_C"/>
    <property type="match status" value="1"/>
</dbReference>
<keyword evidence="1" id="KW-0521">NADP</keyword>
<proteinExistence type="predicted"/>
<dbReference type="SUPFAM" id="SSF55347">
    <property type="entry name" value="Glyceraldehyde-3-phosphate dehydrogenase-like, C-terminal domain"/>
    <property type="match status" value="1"/>
</dbReference>
<feature type="domain" description="Glucose-6-phosphate dehydrogenase C-terminal" evidence="3">
    <location>
        <begin position="120"/>
        <end position="196"/>
    </location>
</feature>
<evidence type="ECO:0000313" key="5">
    <source>
        <dbReference type="Proteomes" id="UP000436088"/>
    </source>
</evidence>
<evidence type="ECO:0000256" key="2">
    <source>
        <dbReference type="ARBA" id="ARBA00023277"/>
    </source>
</evidence>
<keyword evidence="5" id="KW-1185">Reference proteome</keyword>
<protein>
    <recommendedName>
        <fullName evidence="3">Glucose-6-phosphate dehydrogenase C-terminal domain-containing protein</fullName>
    </recommendedName>
</protein>
<evidence type="ECO:0000313" key="4">
    <source>
        <dbReference type="EMBL" id="KAE8686481.1"/>
    </source>
</evidence>
<dbReference type="GO" id="GO:0009570">
    <property type="term" value="C:chloroplast stroma"/>
    <property type="evidence" value="ECO:0007669"/>
    <property type="project" value="TreeGrafter"/>
</dbReference>
<keyword evidence="2" id="KW-0119">Carbohydrate metabolism</keyword>
<comment type="caution">
    <text evidence="4">The sequence shown here is derived from an EMBL/GenBank/DDBJ whole genome shotgun (WGS) entry which is preliminary data.</text>
</comment>
<dbReference type="GO" id="GO:0009051">
    <property type="term" value="P:pentose-phosphate shunt, oxidative branch"/>
    <property type="evidence" value="ECO:0007669"/>
    <property type="project" value="TreeGrafter"/>
</dbReference>
<accession>A0A6A2Z3E4</accession>
<dbReference type="InterPro" id="IPR001282">
    <property type="entry name" value="G6P_DH"/>
</dbReference>
<reference evidence="4" key="1">
    <citation type="submission" date="2019-09" db="EMBL/GenBank/DDBJ databases">
        <title>Draft genome information of white flower Hibiscus syriacus.</title>
        <authorList>
            <person name="Kim Y.-M."/>
        </authorList>
    </citation>
    <scope>NUCLEOTIDE SEQUENCE [LARGE SCALE GENOMIC DNA]</scope>
    <source>
        <strain evidence="4">YM2019G1</strain>
    </source>
</reference>
<organism evidence="4 5">
    <name type="scientific">Hibiscus syriacus</name>
    <name type="common">Rose of Sharon</name>
    <dbReference type="NCBI Taxonomy" id="106335"/>
    <lineage>
        <taxon>Eukaryota</taxon>
        <taxon>Viridiplantae</taxon>
        <taxon>Streptophyta</taxon>
        <taxon>Embryophyta</taxon>
        <taxon>Tracheophyta</taxon>
        <taxon>Spermatophyta</taxon>
        <taxon>Magnoliopsida</taxon>
        <taxon>eudicotyledons</taxon>
        <taxon>Gunneridae</taxon>
        <taxon>Pentapetalae</taxon>
        <taxon>rosids</taxon>
        <taxon>malvids</taxon>
        <taxon>Malvales</taxon>
        <taxon>Malvaceae</taxon>
        <taxon>Malvoideae</taxon>
        <taxon>Hibiscus</taxon>
    </lineage>
</organism>
<dbReference type="GO" id="GO:0050661">
    <property type="term" value="F:NADP binding"/>
    <property type="evidence" value="ECO:0007669"/>
    <property type="project" value="InterPro"/>
</dbReference>
<gene>
    <name evidence="4" type="ORF">F3Y22_tig00111059pilonHSYRG00045</name>
</gene>
<dbReference type="InterPro" id="IPR022675">
    <property type="entry name" value="G6P_DH_C"/>
</dbReference>
<sequence length="197" mass="22017">MRRVLLYSVTIARSEGDKSSVLIPQELETSEVNGDRRVTLNEGCNRPILHQTVIIVSSTTSIDKAKLVLGEKRDAHGTSPETIVFNASELKGHQLNTGGGDKGRHVRGNLYNRNFGPDLDRATNELVIRVQPGEAIFLKINKVPGLGMRLDRSNLNLHYAARYSKEIPDAYERLLLDAIEGERRLFIRSDDLDAAWV</sequence>
<name>A0A6A2Z3E4_HIBSY</name>
<evidence type="ECO:0000256" key="1">
    <source>
        <dbReference type="ARBA" id="ARBA00022857"/>
    </source>
</evidence>
<dbReference type="AlphaFoldDB" id="A0A6A2Z3E4"/>
<dbReference type="EMBL" id="VEPZ02001215">
    <property type="protein sequence ID" value="KAE8686481.1"/>
    <property type="molecule type" value="Genomic_DNA"/>
</dbReference>